<accession>A0A9X2I486</accession>
<evidence type="ECO:0000313" key="7">
    <source>
        <dbReference type="Proteomes" id="UP001139150"/>
    </source>
</evidence>
<dbReference type="Gene3D" id="1.10.287.1120">
    <property type="entry name" value="Bipartite methylase S protein"/>
    <property type="match status" value="1"/>
</dbReference>
<dbReference type="InterPro" id="IPR044946">
    <property type="entry name" value="Restrct_endonuc_typeI_TRD_sf"/>
</dbReference>
<evidence type="ECO:0000256" key="4">
    <source>
        <dbReference type="SAM" id="Coils"/>
    </source>
</evidence>
<evidence type="ECO:0000256" key="3">
    <source>
        <dbReference type="ARBA" id="ARBA00023125"/>
    </source>
</evidence>
<reference evidence="6" key="1">
    <citation type="submission" date="2022-02" db="EMBL/GenBank/DDBJ databases">
        <title>Halalkalibacter sp. nov. isolated from Lonar Lake, India.</title>
        <authorList>
            <person name="Joshi A."/>
            <person name="Thite S."/>
            <person name="Lodha T."/>
        </authorList>
    </citation>
    <scope>NUCLEOTIDE SEQUENCE</scope>
    <source>
        <strain evidence="6">MEB205</strain>
    </source>
</reference>
<dbReference type="EMBL" id="JAKRYL010000008">
    <property type="protein sequence ID" value="MCL7747338.1"/>
    <property type="molecule type" value="Genomic_DNA"/>
</dbReference>
<dbReference type="Pfam" id="PF01420">
    <property type="entry name" value="Methylase_S"/>
    <property type="match status" value="2"/>
</dbReference>
<dbReference type="GO" id="GO:0004519">
    <property type="term" value="F:endonuclease activity"/>
    <property type="evidence" value="ECO:0007669"/>
    <property type="project" value="UniProtKB-KW"/>
</dbReference>
<dbReference type="GO" id="GO:0009307">
    <property type="term" value="P:DNA restriction-modification system"/>
    <property type="evidence" value="ECO:0007669"/>
    <property type="project" value="UniProtKB-KW"/>
</dbReference>
<dbReference type="Proteomes" id="UP001139150">
    <property type="component" value="Unassembled WGS sequence"/>
</dbReference>
<comment type="caution">
    <text evidence="6">The sequence shown here is derived from an EMBL/GenBank/DDBJ whole genome shotgun (WGS) entry which is preliminary data.</text>
</comment>
<name>A0A9X2I486_9BACI</name>
<evidence type="ECO:0000259" key="5">
    <source>
        <dbReference type="Pfam" id="PF01420"/>
    </source>
</evidence>
<dbReference type="PANTHER" id="PTHR30408:SF12">
    <property type="entry name" value="TYPE I RESTRICTION ENZYME MJAVIII SPECIFICITY SUBUNIT"/>
    <property type="match status" value="1"/>
</dbReference>
<keyword evidence="6" id="KW-0378">Hydrolase</keyword>
<keyword evidence="7" id="KW-1185">Reference proteome</keyword>
<dbReference type="InterPro" id="IPR000055">
    <property type="entry name" value="Restrct_endonuc_typeI_TRD"/>
</dbReference>
<organism evidence="6 7">
    <name type="scientific">Halalkalibacter alkaliphilus</name>
    <dbReference type="NCBI Taxonomy" id="2917993"/>
    <lineage>
        <taxon>Bacteria</taxon>
        <taxon>Bacillati</taxon>
        <taxon>Bacillota</taxon>
        <taxon>Bacilli</taxon>
        <taxon>Bacillales</taxon>
        <taxon>Bacillaceae</taxon>
        <taxon>Halalkalibacter</taxon>
    </lineage>
</organism>
<dbReference type="Gene3D" id="3.90.220.20">
    <property type="entry name" value="DNA methylase specificity domains"/>
    <property type="match status" value="2"/>
</dbReference>
<dbReference type="InterPro" id="IPR052021">
    <property type="entry name" value="Type-I_RS_S_subunit"/>
</dbReference>
<gene>
    <name evidence="6" type="ORF">MF646_09420</name>
</gene>
<dbReference type="CDD" id="cd17283">
    <property type="entry name" value="RMtype1_S_Hpy180ORF7835P_TRD2-CR2_like"/>
    <property type="match status" value="1"/>
</dbReference>
<evidence type="ECO:0000313" key="6">
    <source>
        <dbReference type="EMBL" id="MCL7747338.1"/>
    </source>
</evidence>
<dbReference type="GO" id="GO:0003677">
    <property type="term" value="F:DNA binding"/>
    <property type="evidence" value="ECO:0007669"/>
    <property type="project" value="UniProtKB-KW"/>
</dbReference>
<feature type="domain" description="Type I restriction modification DNA specificity" evidence="5">
    <location>
        <begin position="233"/>
        <end position="403"/>
    </location>
</feature>
<sequence length="449" mass="50834">MKKDSNQSLTDSKEVWLKEIPSDWEVKKIKWLTSIKRGASPRPIDDPKYFDENGEYAWVRISDVTKSKMYLEKTTQRMSKIGSNLSVKLNEGSIFLSIAGSVGKPCISKIKCCIHDGFVYFPEYKENIKFLYYIFASGEPYKGLGKLGTQLNLNTETVGSIKIALPSIDEQDIITSFLDQKTTEIDDLIADKEKLIELLEEKRRVVITEAVTKGLDPNVKMKNSGVEWIGEIPEHWELAQLKHMANGITDGAHISPDTNSEDEHFISVVDIKNGQIDFDNSLKTSIDSYEYMVKTGCKPNYKDILLSKDGTVGKSVVVNTEKNFVVASSLVIISPKLEKVVPEYFNLLIMSNIIQNQIFSFMKGSALKRISIVNIKRLLGVFPPLKEQNEIINQIQSNLNYFDNLSNLLSKQIHLLKEYHQSLIYEAVTGKIDVREMVSEAEQEEVSLS</sequence>
<dbReference type="SUPFAM" id="SSF116734">
    <property type="entry name" value="DNA methylase specificity domain"/>
    <property type="match status" value="2"/>
</dbReference>
<evidence type="ECO:0000256" key="1">
    <source>
        <dbReference type="ARBA" id="ARBA00010923"/>
    </source>
</evidence>
<keyword evidence="6" id="KW-0540">Nuclease</keyword>
<comment type="similarity">
    <text evidence="1">Belongs to the type-I restriction system S methylase family.</text>
</comment>
<dbReference type="PANTHER" id="PTHR30408">
    <property type="entry name" value="TYPE-1 RESTRICTION ENZYME ECOKI SPECIFICITY PROTEIN"/>
    <property type="match status" value="1"/>
</dbReference>
<proteinExistence type="inferred from homology"/>
<keyword evidence="6" id="KW-0255">Endonuclease</keyword>
<keyword evidence="2" id="KW-0680">Restriction system</keyword>
<protein>
    <submittedName>
        <fullName evidence="6">Restriction endonuclease subunit S</fullName>
    </submittedName>
</protein>
<feature type="coiled-coil region" evidence="4">
    <location>
        <begin position="178"/>
        <end position="205"/>
    </location>
</feature>
<keyword evidence="3" id="KW-0238">DNA-binding</keyword>
<keyword evidence="4" id="KW-0175">Coiled coil</keyword>
<dbReference type="AlphaFoldDB" id="A0A9X2I486"/>
<evidence type="ECO:0000256" key="2">
    <source>
        <dbReference type="ARBA" id="ARBA00022747"/>
    </source>
</evidence>
<dbReference type="RefSeq" id="WP_250096242.1">
    <property type="nucleotide sequence ID" value="NZ_JAKRYL010000008.1"/>
</dbReference>
<feature type="domain" description="Type I restriction modification DNA specificity" evidence="5">
    <location>
        <begin position="21"/>
        <end position="197"/>
    </location>
</feature>